<dbReference type="AlphaFoldDB" id="A0A067MUS8"/>
<dbReference type="HOGENOM" id="CLU_1906415_0_0_1"/>
<sequence length="133" mass="14980">MLEFFTGKVPFFYIPHDAMVIAMILDGEFPRRPDDDRVVARGLDESMWQLMMDCWHAMPSERPSAADLVSRLAAALDLKSASTSVGAEGLTTRTLPREDSFLGDSPRRQQNGPRSILETRLRSFFGASKRGFR</sequence>
<evidence type="ECO:0000313" key="2">
    <source>
        <dbReference type="EMBL" id="KDQ18460.1"/>
    </source>
</evidence>
<feature type="region of interest" description="Disordered" evidence="1">
    <location>
        <begin position="84"/>
        <end position="114"/>
    </location>
</feature>
<dbReference type="OrthoDB" id="4062651at2759"/>
<dbReference type="InParanoid" id="A0A067MUS8"/>
<dbReference type="EMBL" id="KL198021">
    <property type="protein sequence ID" value="KDQ18460.1"/>
    <property type="molecule type" value="Genomic_DNA"/>
</dbReference>
<organism evidence="2 3">
    <name type="scientific">Botryobasidium botryosum (strain FD-172 SS1)</name>
    <dbReference type="NCBI Taxonomy" id="930990"/>
    <lineage>
        <taxon>Eukaryota</taxon>
        <taxon>Fungi</taxon>
        <taxon>Dikarya</taxon>
        <taxon>Basidiomycota</taxon>
        <taxon>Agaricomycotina</taxon>
        <taxon>Agaricomycetes</taxon>
        <taxon>Cantharellales</taxon>
        <taxon>Botryobasidiaceae</taxon>
        <taxon>Botryobasidium</taxon>
    </lineage>
</organism>
<gene>
    <name evidence="2" type="ORF">BOTBODRAFT_512465</name>
</gene>
<keyword evidence="3" id="KW-1185">Reference proteome</keyword>
<dbReference type="SUPFAM" id="SSF56112">
    <property type="entry name" value="Protein kinase-like (PK-like)"/>
    <property type="match status" value="1"/>
</dbReference>
<dbReference type="InterPro" id="IPR011009">
    <property type="entry name" value="Kinase-like_dom_sf"/>
</dbReference>
<evidence type="ECO:0000313" key="3">
    <source>
        <dbReference type="Proteomes" id="UP000027195"/>
    </source>
</evidence>
<protein>
    <recommendedName>
        <fullName evidence="4">Serine-threonine/tyrosine-protein kinase catalytic domain-containing protein</fullName>
    </recommendedName>
</protein>
<evidence type="ECO:0008006" key="4">
    <source>
        <dbReference type="Google" id="ProtNLM"/>
    </source>
</evidence>
<reference evidence="3" key="1">
    <citation type="journal article" date="2014" name="Proc. Natl. Acad. Sci. U.S.A.">
        <title>Extensive sampling of basidiomycete genomes demonstrates inadequacy of the white-rot/brown-rot paradigm for wood decay fungi.</title>
        <authorList>
            <person name="Riley R."/>
            <person name="Salamov A.A."/>
            <person name="Brown D.W."/>
            <person name="Nagy L.G."/>
            <person name="Floudas D."/>
            <person name="Held B.W."/>
            <person name="Levasseur A."/>
            <person name="Lombard V."/>
            <person name="Morin E."/>
            <person name="Otillar R."/>
            <person name="Lindquist E.A."/>
            <person name="Sun H."/>
            <person name="LaButti K.M."/>
            <person name="Schmutz J."/>
            <person name="Jabbour D."/>
            <person name="Luo H."/>
            <person name="Baker S.E."/>
            <person name="Pisabarro A.G."/>
            <person name="Walton J.D."/>
            <person name="Blanchette R.A."/>
            <person name="Henrissat B."/>
            <person name="Martin F."/>
            <person name="Cullen D."/>
            <person name="Hibbett D.S."/>
            <person name="Grigoriev I.V."/>
        </authorList>
    </citation>
    <scope>NUCLEOTIDE SEQUENCE [LARGE SCALE GENOMIC DNA]</scope>
    <source>
        <strain evidence="3">FD-172 SS1</strain>
    </source>
</reference>
<evidence type="ECO:0000256" key="1">
    <source>
        <dbReference type="SAM" id="MobiDB-lite"/>
    </source>
</evidence>
<accession>A0A067MUS8</accession>
<dbReference type="Gene3D" id="1.10.510.10">
    <property type="entry name" value="Transferase(Phosphotransferase) domain 1"/>
    <property type="match status" value="1"/>
</dbReference>
<dbReference type="Proteomes" id="UP000027195">
    <property type="component" value="Unassembled WGS sequence"/>
</dbReference>
<proteinExistence type="predicted"/>
<name>A0A067MUS8_BOTB1</name>